<dbReference type="EMBL" id="CAXAMM010019557">
    <property type="protein sequence ID" value="CAK9045981.1"/>
    <property type="molecule type" value="Genomic_DNA"/>
</dbReference>
<name>A0ABP0M4M6_9DINO</name>
<keyword evidence="3" id="KW-1185">Reference proteome</keyword>
<keyword evidence="1" id="KW-0472">Membrane</keyword>
<evidence type="ECO:0000313" key="2">
    <source>
        <dbReference type="EMBL" id="CAK9045981.1"/>
    </source>
</evidence>
<keyword evidence="1" id="KW-1133">Transmembrane helix</keyword>
<evidence type="ECO:0000313" key="3">
    <source>
        <dbReference type="Proteomes" id="UP001642464"/>
    </source>
</evidence>
<gene>
    <name evidence="2" type="ORF">SCF082_LOCUS25952</name>
</gene>
<keyword evidence="1" id="KW-0812">Transmembrane</keyword>
<sequence>MSCSHLSMWVAWSYVLTYATTLASFSLIHLLPNQKLDAHHRKRSWSTRASYGLLVLALPGIGCCYSLVLLVLTNITSTSCLEFVGGGGCE</sequence>
<feature type="transmembrane region" description="Helical" evidence="1">
    <location>
        <begin position="12"/>
        <end position="31"/>
    </location>
</feature>
<dbReference type="Proteomes" id="UP001642464">
    <property type="component" value="Unassembled WGS sequence"/>
</dbReference>
<proteinExistence type="predicted"/>
<protein>
    <submittedName>
        <fullName evidence="2">Uncharacterized protein</fullName>
    </submittedName>
</protein>
<reference evidence="2 3" key="1">
    <citation type="submission" date="2024-02" db="EMBL/GenBank/DDBJ databases">
        <authorList>
            <person name="Chen Y."/>
            <person name="Shah S."/>
            <person name="Dougan E. K."/>
            <person name="Thang M."/>
            <person name="Chan C."/>
        </authorList>
    </citation>
    <scope>NUCLEOTIDE SEQUENCE [LARGE SCALE GENOMIC DNA]</scope>
</reference>
<feature type="transmembrane region" description="Helical" evidence="1">
    <location>
        <begin position="51"/>
        <end position="72"/>
    </location>
</feature>
<organism evidence="2 3">
    <name type="scientific">Durusdinium trenchii</name>
    <dbReference type="NCBI Taxonomy" id="1381693"/>
    <lineage>
        <taxon>Eukaryota</taxon>
        <taxon>Sar</taxon>
        <taxon>Alveolata</taxon>
        <taxon>Dinophyceae</taxon>
        <taxon>Suessiales</taxon>
        <taxon>Symbiodiniaceae</taxon>
        <taxon>Durusdinium</taxon>
    </lineage>
</organism>
<comment type="caution">
    <text evidence="2">The sequence shown here is derived from an EMBL/GenBank/DDBJ whole genome shotgun (WGS) entry which is preliminary data.</text>
</comment>
<evidence type="ECO:0000256" key="1">
    <source>
        <dbReference type="SAM" id="Phobius"/>
    </source>
</evidence>
<accession>A0ABP0M4M6</accession>